<dbReference type="Proteomes" id="UP000005877">
    <property type="component" value="Chromosome"/>
</dbReference>
<name>G7WKL7_METH6</name>
<protein>
    <submittedName>
        <fullName evidence="1">Uncharacterized protein</fullName>
    </submittedName>
</protein>
<accession>G7WKL7</accession>
<evidence type="ECO:0000313" key="1">
    <source>
        <dbReference type="EMBL" id="AET63496.1"/>
    </source>
</evidence>
<dbReference type="AlphaFoldDB" id="G7WKL7"/>
<dbReference type="EMBL" id="CP003117">
    <property type="protein sequence ID" value="AET63496.1"/>
    <property type="molecule type" value="Genomic_DNA"/>
</dbReference>
<dbReference type="PATRIC" id="fig|1110509.7.peg.111"/>
<reference evidence="1 2" key="1">
    <citation type="journal article" date="2012" name="PLoS ONE">
        <title>The genome characteristics and predicted function of methyl-group oxidation pathway in the obligate aceticlastic methanogens, Methanosaeta spp.</title>
        <authorList>
            <person name="Zhu J."/>
            <person name="Zheng H."/>
            <person name="Ai G."/>
            <person name="Zhang G."/>
            <person name="Liu D."/>
            <person name="Liu X."/>
            <person name="Dong X."/>
        </authorList>
    </citation>
    <scope>NUCLEOTIDE SEQUENCE [LARGE SCALE GENOMIC DNA]</scope>
    <source>
        <strain evidence="1 2">6Ac</strain>
    </source>
</reference>
<dbReference type="HOGENOM" id="CLU_208831_0_0_2"/>
<proteinExistence type="predicted"/>
<dbReference type="KEGG" id="mhi:Mhar_0103"/>
<keyword evidence="2" id="KW-1185">Reference proteome</keyword>
<organism evidence="1 2">
    <name type="scientific">Methanothrix harundinacea (strain 6Ac)</name>
    <name type="common">Methanosaeta harundinacea</name>
    <dbReference type="NCBI Taxonomy" id="1110509"/>
    <lineage>
        <taxon>Archaea</taxon>
        <taxon>Methanobacteriati</taxon>
        <taxon>Methanobacteriota</taxon>
        <taxon>Stenosarchaea group</taxon>
        <taxon>Methanomicrobia</taxon>
        <taxon>Methanotrichales</taxon>
        <taxon>Methanotrichaceae</taxon>
        <taxon>Methanothrix</taxon>
    </lineage>
</organism>
<evidence type="ECO:0000313" key="2">
    <source>
        <dbReference type="Proteomes" id="UP000005877"/>
    </source>
</evidence>
<gene>
    <name evidence="1" type="ordered locus">Mhar_0103</name>
</gene>
<sequence length="54" mass="6056">MLPSGRRLAETRSGHEKTLLSRQIEATDEQIDGLVRELYGLTAEEIEIVKETTA</sequence>